<keyword evidence="21" id="KW-1185">Reference proteome</keyword>
<keyword evidence="5" id="KW-0336">GPI-anchor</keyword>
<dbReference type="PROSITE" id="PS51910">
    <property type="entry name" value="GH18_2"/>
    <property type="match status" value="1"/>
</dbReference>
<dbReference type="Proteomes" id="UP000799776">
    <property type="component" value="Unassembled WGS sequence"/>
</dbReference>
<keyword evidence="13" id="KW-0449">Lipoprotein</keyword>
<dbReference type="GO" id="GO:0008843">
    <property type="term" value="F:endochitinase activity"/>
    <property type="evidence" value="ECO:0007669"/>
    <property type="project" value="UniProtKB-EC"/>
</dbReference>
<proteinExistence type="inferred from homology"/>
<dbReference type="GO" id="GO:0005576">
    <property type="term" value="C:extracellular region"/>
    <property type="evidence" value="ECO:0007669"/>
    <property type="project" value="TreeGrafter"/>
</dbReference>
<evidence type="ECO:0000256" key="15">
    <source>
        <dbReference type="ARBA" id="ARBA00023326"/>
    </source>
</evidence>
<dbReference type="AlphaFoldDB" id="A0A6A5YBX1"/>
<dbReference type="PANTHER" id="PTHR45708">
    <property type="entry name" value="ENDOCHITINASE"/>
    <property type="match status" value="1"/>
</dbReference>
<dbReference type="InterPro" id="IPR017853">
    <property type="entry name" value="GH"/>
</dbReference>
<dbReference type="OrthoDB" id="6020543at2759"/>
<evidence type="ECO:0000256" key="2">
    <source>
        <dbReference type="ARBA" id="ARBA00004609"/>
    </source>
</evidence>
<feature type="non-terminal residue" evidence="20">
    <location>
        <position position="326"/>
    </location>
</feature>
<keyword evidence="4" id="KW-1003">Cell membrane</keyword>
<feature type="chain" id="PRO_5025562059" description="chitinase" evidence="18">
    <location>
        <begin position="23"/>
        <end position="326"/>
    </location>
</feature>
<evidence type="ECO:0000256" key="7">
    <source>
        <dbReference type="ARBA" id="ARBA00022729"/>
    </source>
</evidence>
<dbReference type="InterPro" id="IPR001223">
    <property type="entry name" value="Glyco_hydro18_cat"/>
</dbReference>
<keyword evidence="6" id="KW-0147">Chitin-binding</keyword>
<evidence type="ECO:0000256" key="5">
    <source>
        <dbReference type="ARBA" id="ARBA00022622"/>
    </source>
</evidence>
<dbReference type="GO" id="GO:0000272">
    <property type="term" value="P:polysaccharide catabolic process"/>
    <property type="evidence" value="ECO:0007669"/>
    <property type="project" value="UniProtKB-KW"/>
</dbReference>
<dbReference type="InterPro" id="IPR050542">
    <property type="entry name" value="Glycosyl_Hydrlase18_Chitinase"/>
</dbReference>
<reference evidence="20" key="1">
    <citation type="journal article" date="2020" name="Stud. Mycol.">
        <title>101 Dothideomycetes genomes: a test case for predicting lifestyles and emergence of pathogens.</title>
        <authorList>
            <person name="Haridas S."/>
            <person name="Albert R."/>
            <person name="Binder M."/>
            <person name="Bloem J."/>
            <person name="Labutti K."/>
            <person name="Salamov A."/>
            <person name="Andreopoulos B."/>
            <person name="Baker S."/>
            <person name="Barry K."/>
            <person name="Bills G."/>
            <person name="Bluhm B."/>
            <person name="Cannon C."/>
            <person name="Castanera R."/>
            <person name="Culley D."/>
            <person name="Daum C."/>
            <person name="Ezra D."/>
            <person name="Gonzalez J."/>
            <person name="Henrissat B."/>
            <person name="Kuo A."/>
            <person name="Liang C."/>
            <person name="Lipzen A."/>
            <person name="Lutzoni F."/>
            <person name="Magnuson J."/>
            <person name="Mondo S."/>
            <person name="Nolan M."/>
            <person name="Ohm R."/>
            <person name="Pangilinan J."/>
            <person name="Park H.-J."/>
            <person name="Ramirez L."/>
            <person name="Alfaro M."/>
            <person name="Sun H."/>
            <person name="Tritt A."/>
            <person name="Yoshinaga Y."/>
            <person name="Zwiers L.-H."/>
            <person name="Turgeon B."/>
            <person name="Goodwin S."/>
            <person name="Spatafora J."/>
            <person name="Crous P."/>
            <person name="Grigoriev I."/>
        </authorList>
    </citation>
    <scope>NUCLEOTIDE SEQUENCE</scope>
    <source>
        <strain evidence="20">CBS 121410</strain>
    </source>
</reference>
<evidence type="ECO:0000256" key="18">
    <source>
        <dbReference type="SAM" id="SignalP"/>
    </source>
</evidence>
<keyword evidence="15" id="KW-0624">Polysaccharide degradation</keyword>
<feature type="signal peptide" evidence="18">
    <location>
        <begin position="1"/>
        <end position="22"/>
    </location>
</feature>
<dbReference type="CDD" id="cd02877">
    <property type="entry name" value="GH18_hevamine_XipI_class_III"/>
    <property type="match status" value="1"/>
</dbReference>
<evidence type="ECO:0000256" key="12">
    <source>
        <dbReference type="ARBA" id="ARBA00023277"/>
    </source>
</evidence>
<name>A0A6A5YBX1_9PEZI</name>
<evidence type="ECO:0000256" key="10">
    <source>
        <dbReference type="ARBA" id="ARBA00023136"/>
    </source>
</evidence>
<comment type="similarity">
    <text evidence="16">Belongs to the glycosyl hydrolase 18 family. Chitinase class III subfamily.</text>
</comment>
<keyword evidence="11" id="KW-0325">Glycoprotein</keyword>
<evidence type="ECO:0000256" key="4">
    <source>
        <dbReference type="ARBA" id="ARBA00022475"/>
    </source>
</evidence>
<keyword evidence="14 17" id="KW-0326">Glycosidase</keyword>
<dbReference type="Gene3D" id="3.20.20.80">
    <property type="entry name" value="Glycosidases"/>
    <property type="match status" value="1"/>
</dbReference>
<evidence type="ECO:0000256" key="17">
    <source>
        <dbReference type="RuleBase" id="RU000489"/>
    </source>
</evidence>
<dbReference type="GO" id="GO:0098552">
    <property type="term" value="C:side of membrane"/>
    <property type="evidence" value="ECO:0007669"/>
    <property type="project" value="UniProtKB-KW"/>
</dbReference>
<dbReference type="GO" id="GO:0008061">
    <property type="term" value="F:chitin binding"/>
    <property type="evidence" value="ECO:0007669"/>
    <property type="project" value="UniProtKB-KW"/>
</dbReference>
<evidence type="ECO:0000256" key="9">
    <source>
        <dbReference type="ARBA" id="ARBA00023024"/>
    </source>
</evidence>
<comment type="catalytic activity">
    <reaction evidence="1">
        <text>Random endo-hydrolysis of N-acetyl-beta-D-glucosaminide (1-&gt;4)-beta-linkages in chitin and chitodextrins.</text>
        <dbReference type="EC" id="3.2.1.14"/>
    </reaction>
</comment>
<evidence type="ECO:0000256" key="13">
    <source>
        <dbReference type="ARBA" id="ARBA00023288"/>
    </source>
</evidence>
<dbReference type="InterPro" id="IPR001579">
    <property type="entry name" value="Glyco_hydro_18_chit_AS"/>
</dbReference>
<dbReference type="PANTHER" id="PTHR45708:SF47">
    <property type="entry name" value="ENDOCHITINASE A"/>
    <property type="match status" value="1"/>
</dbReference>
<keyword evidence="12" id="KW-0119">Carbohydrate metabolism</keyword>
<dbReference type="EMBL" id="ML978714">
    <property type="protein sequence ID" value="KAF2089365.1"/>
    <property type="molecule type" value="Genomic_DNA"/>
</dbReference>
<evidence type="ECO:0000256" key="16">
    <source>
        <dbReference type="ARBA" id="ARBA00025727"/>
    </source>
</evidence>
<sequence>MAISITASVTSLLGATVPVFDAGVTSSMAVYWGQGANQDRLIETCKNNAFDIINIGFVNTFPDATGYPGANFGNQCANTTYTVDGTATQLPNDCPYIEEDIILCQEMYGKKILLSIGGAAPTDYYLESESEAIQFADFLWGAFGPNNDNDYPRPFGSAVVDGFDFDIESSIDTTTSVDVPAAYKSQYYADMVNHFRGACFDNSKTFYISGSPQCSFPDAHLADAVANAEFDFLFVQLYNTPACNARAELDGESDTFRNWLSEDFLQSQSANPSVKIFMGLPASPSGAPSDPTAYLTPAEASALLAKYSATSSSNFGGVMLWEATLD</sequence>
<comment type="subcellular location">
    <subcellularLocation>
        <location evidence="2">Cell membrane</location>
        <topology evidence="2">Lipid-anchor</topology>
        <topology evidence="2">GPI-anchor</topology>
    </subcellularLocation>
</comment>
<dbReference type="GO" id="GO:0006032">
    <property type="term" value="P:chitin catabolic process"/>
    <property type="evidence" value="ECO:0007669"/>
    <property type="project" value="UniProtKB-KW"/>
</dbReference>
<dbReference type="Pfam" id="PF00704">
    <property type="entry name" value="Glyco_hydro_18"/>
    <property type="match status" value="1"/>
</dbReference>
<gene>
    <name evidence="20" type="ORF">K490DRAFT_36976</name>
</gene>
<keyword evidence="10" id="KW-0472">Membrane</keyword>
<evidence type="ECO:0000256" key="6">
    <source>
        <dbReference type="ARBA" id="ARBA00022669"/>
    </source>
</evidence>
<keyword evidence="9" id="KW-0146">Chitin degradation</keyword>
<evidence type="ECO:0000313" key="21">
    <source>
        <dbReference type="Proteomes" id="UP000799776"/>
    </source>
</evidence>
<evidence type="ECO:0000259" key="19">
    <source>
        <dbReference type="PROSITE" id="PS51910"/>
    </source>
</evidence>
<evidence type="ECO:0000256" key="3">
    <source>
        <dbReference type="ARBA" id="ARBA00012729"/>
    </source>
</evidence>
<accession>A0A6A5YBX1</accession>
<evidence type="ECO:0000313" key="20">
    <source>
        <dbReference type="EMBL" id="KAF2089365.1"/>
    </source>
</evidence>
<dbReference type="InterPro" id="IPR045321">
    <property type="entry name" value="Cts1-like"/>
</dbReference>
<organism evidence="20 21">
    <name type="scientific">Saccharata proteae CBS 121410</name>
    <dbReference type="NCBI Taxonomy" id="1314787"/>
    <lineage>
        <taxon>Eukaryota</taxon>
        <taxon>Fungi</taxon>
        <taxon>Dikarya</taxon>
        <taxon>Ascomycota</taxon>
        <taxon>Pezizomycotina</taxon>
        <taxon>Dothideomycetes</taxon>
        <taxon>Dothideomycetes incertae sedis</taxon>
        <taxon>Botryosphaeriales</taxon>
        <taxon>Saccharataceae</taxon>
        <taxon>Saccharata</taxon>
    </lineage>
</organism>
<keyword evidence="8 17" id="KW-0378">Hydrolase</keyword>
<evidence type="ECO:0000256" key="1">
    <source>
        <dbReference type="ARBA" id="ARBA00000822"/>
    </source>
</evidence>
<feature type="domain" description="GH18" evidence="19">
    <location>
        <begin position="26"/>
        <end position="326"/>
    </location>
</feature>
<dbReference type="EC" id="3.2.1.14" evidence="3"/>
<dbReference type="PROSITE" id="PS01095">
    <property type="entry name" value="GH18_1"/>
    <property type="match status" value="1"/>
</dbReference>
<evidence type="ECO:0000256" key="14">
    <source>
        <dbReference type="ARBA" id="ARBA00023295"/>
    </source>
</evidence>
<protein>
    <recommendedName>
        <fullName evidence="3">chitinase</fullName>
        <ecNumber evidence="3">3.2.1.14</ecNumber>
    </recommendedName>
</protein>
<keyword evidence="7 18" id="KW-0732">Signal</keyword>
<evidence type="ECO:0000256" key="8">
    <source>
        <dbReference type="ARBA" id="ARBA00022801"/>
    </source>
</evidence>
<dbReference type="SUPFAM" id="SSF51445">
    <property type="entry name" value="(Trans)glycosidases"/>
    <property type="match status" value="1"/>
</dbReference>
<dbReference type="GO" id="GO:0005886">
    <property type="term" value="C:plasma membrane"/>
    <property type="evidence" value="ECO:0007669"/>
    <property type="project" value="UniProtKB-SubCell"/>
</dbReference>
<evidence type="ECO:0000256" key="11">
    <source>
        <dbReference type="ARBA" id="ARBA00023180"/>
    </source>
</evidence>